<dbReference type="EMBL" id="JADAQT010000083">
    <property type="protein sequence ID" value="MBE1876266.1"/>
    <property type="molecule type" value="Genomic_DNA"/>
</dbReference>
<dbReference type="PROSITE" id="PS51257">
    <property type="entry name" value="PROKAR_LIPOPROTEIN"/>
    <property type="match status" value="1"/>
</dbReference>
<feature type="compositionally biased region" description="Basic and acidic residues" evidence="1">
    <location>
        <begin position="223"/>
        <end position="232"/>
    </location>
</feature>
<feature type="compositionally biased region" description="Basic and acidic residues" evidence="1">
    <location>
        <begin position="190"/>
        <end position="210"/>
    </location>
</feature>
<dbReference type="Proteomes" id="UP000625527">
    <property type="component" value="Unassembled WGS sequence"/>
</dbReference>
<evidence type="ECO:0000313" key="4">
    <source>
        <dbReference type="Proteomes" id="UP000625527"/>
    </source>
</evidence>
<evidence type="ECO:0000256" key="1">
    <source>
        <dbReference type="SAM" id="MobiDB-lite"/>
    </source>
</evidence>
<name>A0ABR9MZ32_9MICO</name>
<comment type="caution">
    <text evidence="3">The sequence shown here is derived from an EMBL/GenBank/DDBJ whole genome shotgun (WGS) entry which is preliminary data.</text>
</comment>
<evidence type="ECO:0000256" key="2">
    <source>
        <dbReference type="SAM" id="SignalP"/>
    </source>
</evidence>
<evidence type="ECO:0008006" key="5">
    <source>
        <dbReference type="Google" id="ProtNLM"/>
    </source>
</evidence>
<protein>
    <recommendedName>
        <fullName evidence="5">Lipoprotein</fullName>
    </recommendedName>
</protein>
<evidence type="ECO:0000313" key="3">
    <source>
        <dbReference type="EMBL" id="MBE1876266.1"/>
    </source>
</evidence>
<feature type="signal peptide" evidence="2">
    <location>
        <begin position="1"/>
        <end position="27"/>
    </location>
</feature>
<reference evidence="3 4" key="1">
    <citation type="submission" date="2020-10" db="EMBL/GenBank/DDBJ databases">
        <title>Myceligenerans pegani sp. nov., an endophytic actinomycete isolated from Peganum harmala L. in Xinjiang, China.</title>
        <authorList>
            <person name="Xin L."/>
        </authorList>
    </citation>
    <scope>NUCLEOTIDE SEQUENCE [LARGE SCALE GENOMIC DNA]</scope>
    <source>
        <strain evidence="3 4">TRM65318</strain>
    </source>
</reference>
<feature type="region of interest" description="Disordered" evidence="1">
    <location>
        <begin position="174"/>
        <end position="232"/>
    </location>
</feature>
<proteinExistence type="predicted"/>
<keyword evidence="2" id="KW-0732">Signal</keyword>
<keyword evidence="4" id="KW-1185">Reference proteome</keyword>
<dbReference type="RefSeq" id="WP_192862834.1">
    <property type="nucleotide sequence ID" value="NZ_JADAQT010000083.1"/>
</dbReference>
<accession>A0ABR9MZ32</accession>
<organism evidence="3 4">
    <name type="scientific">Myceligenerans pegani</name>
    <dbReference type="NCBI Taxonomy" id="2776917"/>
    <lineage>
        <taxon>Bacteria</taxon>
        <taxon>Bacillati</taxon>
        <taxon>Actinomycetota</taxon>
        <taxon>Actinomycetes</taxon>
        <taxon>Micrococcales</taxon>
        <taxon>Promicromonosporaceae</taxon>
        <taxon>Myceligenerans</taxon>
    </lineage>
</organism>
<sequence>MASWRARQTSGTVVALALLIAACTASAEDPEPEPARPVTVTESRLLADVRARNVDAGSRAITATFTDRGRELRLDGWFDYSTGTGYGTVSSDGLPSDRVTWNGELVATAAGKTMGKPLTSLDGWTAAPLDPSGSALGVVLAVLAGLGAERPDDAALIRRGGALWLREDETGGRSVTVFAGPTSGLGDGGGTRDDGGGGRGDGSDRDRADETDAGGEAPASGGPDHEDAQPVDPDASRIRYWVDDDGLAHRVDVRLGDTWAEVILENDDVPVPPLLADIDLDVKGGVARTDAAPKDGD</sequence>
<gene>
    <name evidence="3" type="ORF">IHE71_11165</name>
</gene>
<feature type="chain" id="PRO_5046383981" description="Lipoprotein" evidence="2">
    <location>
        <begin position="28"/>
        <end position="297"/>
    </location>
</feature>